<keyword evidence="1" id="KW-0732">Signal</keyword>
<evidence type="ECO:0000256" key="1">
    <source>
        <dbReference type="SAM" id="SignalP"/>
    </source>
</evidence>
<dbReference type="RefSeq" id="WP_252760413.1">
    <property type="nucleotide sequence ID" value="NZ_JAMXLY010000010.1"/>
</dbReference>
<dbReference type="Pfam" id="PF14092">
    <property type="entry name" value="DUF4270"/>
    <property type="match status" value="1"/>
</dbReference>
<proteinExistence type="predicted"/>
<dbReference type="InterPro" id="IPR025366">
    <property type="entry name" value="DUF4270"/>
</dbReference>
<dbReference type="PROSITE" id="PS51257">
    <property type="entry name" value="PROKAR_LIPOPROTEIN"/>
    <property type="match status" value="1"/>
</dbReference>
<gene>
    <name evidence="2" type="ORF">NG821_04205</name>
</gene>
<reference evidence="2 3" key="1">
    <citation type="submission" date="2022-06" db="EMBL/GenBank/DDBJ databases">
        <title>A taxonomic note on the genus Prevotella: Description of four novel genera and emended description of the genera Hallella and Xylanibacter.</title>
        <authorList>
            <person name="Hitch T.C.A."/>
        </authorList>
    </citation>
    <scope>NUCLEOTIDE SEQUENCE [LARGE SCALE GENOMIC DNA]</scope>
    <source>
        <strain evidence="2 3">DSM 100619</strain>
    </source>
</reference>
<feature type="chain" id="PRO_5046507481" evidence="1">
    <location>
        <begin position="21"/>
        <end position="490"/>
    </location>
</feature>
<name>A0ABT1BVD2_9BACT</name>
<keyword evidence="3" id="KW-1185">Reference proteome</keyword>
<evidence type="ECO:0000313" key="2">
    <source>
        <dbReference type="EMBL" id="MCO6025051.1"/>
    </source>
</evidence>
<comment type="caution">
    <text evidence="2">The sequence shown here is derived from an EMBL/GenBank/DDBJ whole genome shotgun (WGS) entry which is preliminary data.</text>
</comment>
<accession>A0ABT1BVD2</accession>
<feature type="signal peptide" evidence="1">
    <location>
        <begin position="1"/>
        <end position="20"/>
    </location>
</feature>
<protein>
    <submittedName>
        <fullName evidence="2">DUF4270 domain-containing protein</fullName>
    </submittedName>
</protein>
<dbReference type="EMBL" id="JAMXLY010000010">
    <property type="protein sequence ID" value="MCO6025051.1"/>
    <property type="molecule type" value="Genomic_DNA"/>
</dbReference>
<sequence length="490" mass="54401">MKLKILVIAALTALTFTACNDTTDYIGSSLINNSDVLYVTDSSFQTYTQSVKAGKVLARNSSGYVGKVKDPETGAYVTGDYMVQFYTLPNPGFIQKDSIRSKAPDGGVKPSHTYLNLYFEDYYGDSLATMNLKVMELNKPVPENANYYSDFDPEAEGYVKEDGLTLSKTYTVQDMTLSDSSRTANSGMKGITISLDNKKYVHDGVTYPDFGTYIMRTYYAHPEYFKTPQTFLNKVFPGFYIKYESGLGAMAKVEISQVYMQQLTDTIIPVTHSTTVNGETQTTTKDSLEYVTTGAYLYGTGEVLQTNKITNDESTLDRLVSDASCTYLKTPAGIFTEATLPIDEIMTKHENDSINSAKLVLTRINNTTDSKFKLGIPQDLLIIPEDSLQSFFENDELINYKTSFSASFNSANNTYTFNNISGLVKDMYKKKGVSANYNKAIIVPVTISTATRNNTTYITRVVNDMSLSSTKVVGGPTHPIKLTVIYSRFK</sequence>
<evidence type="ECO:0000313" key="3">
    <source>
        <dbReference type="Proteomes" id="UP001204015"/>
    </source>
</evidence>
<organism evidence="2 3">
    <name type="scientific">Segatella cerevisiae</name>
    <dbReference type="NCBI Taxonomy" id="2053716"/>
    <lineage>
        <taxon>Bacteria</taxon>
        <taxon>Pseudomonadati</taxon>
        <taxon>Bacteroidota</taxon>
        <taxon>Bacteroidia</taxon>
        <taxon>Bacteroidales</taxon>
        <taxon>Prevotellaceae</taxon>
        <taxon>Segatella</taxon>
    </lineage>
</organism>
<dbReference type="Proteomes" id="UP001204015">
    <property type="component" value="Unassembled WGS sequence"/>
</dbReference>